<feature type="compositionally biased region" description="Low complexity" evidence="1">
    <location>
        <begin position="59"/>
        <end position="72"/>
    </location>
</feature>
<dbReference type="AlphaFoldDB" id="A0A7H8QTC9"/>
<evidence type="ECO:0000313" key="2">
    <source>
        <dbReference type="EMBL" id="QKX56735.1"/>
    </source>
</evidence>
<feature type="compositionally biased region" description="Low complexity" evidence="1">
    <location>
        <begin position="222"/>
        <end position="233"/>
    </location>
</feature>
<gene>
    <name evidence="2" type="ORF">TRUGW13939_03841</name>
</gene>
<proteinExistence type="predicted"/>
<dbReference type="GeneID" id="55991344"/>
<feature type="region of interest" description="Disordered" evidence="1">
    <location>
        <begin position="222"/>
        <end position="251"/>
    </location>
</feature>
<evidence type="ECO:0000256" key="1">
    <source>
        <dbReference type="SAM" id="MobiDB-lite"/>
    </source>
</evidence>
<feature type="compositionally biased region" description="Polar residues" evidence="1">
    <location>
        <begin position="95"/>
        <end position="107"/>
    </location>
</feature>
<dbReference type="Proteomes" id="UP000509510">
    <property type="component" value="Chromosome II"/>
</dbReference>
<feature type="region of interest" description="Disordered" evidence="1">
    <location>
        <begin position="51"/>
        <end position="107"/>
    </location>
</feature>
<accession>A0A7H8QTC9</accession>
<name>A0A7H8QTC9_TALRU</name>
<dbReference type="KEGG" id="trg:TRUGW13939_03841"/>
<dbReference type="OrthoDB" id="5279705at2759"/>
<keyword evidence="3" id="KW-1185">Reference proteome</keyword>
<organism evidence="2 3">
    <name type="scientific">Talaromyces rugulosus</name>
    <name type="common">Penicillium rugulosum</name>
    <dbReference type="NCBI Taxonomy" id="121627"/>
    <lineage>
        <taxon>Eukaryota</taxon>
        <taxon>Fungi</taxon>
        <taxon>Dikarya</taxon>
        <taxon>Ascomycota</taxon>
        <taxon>Pezizomycotina</taxon>
        <taxon>Eurotiomycetes</taxon>
        <taxon>Eurotiomycetidae</taxon>
        <taxon>Eurotiales</taxon>
        <taxon>Trichocomaceae</taxon>
        <taxon>Talaromyces</taxon>
        <taxon>Talaromyces sect. Islandici</taxon>
    </lineage>
</organism>
<dbReference type="EMBL" id="CP055899">
    <property type="protein sequence ID" value="QKX56735.1"/>
    <property type="molecule type" value="Genomic_DNA"/>
</dbReference>
<dbReference type="RefSeq" id="XP_035342913.1">
    <property type="nucleotide sequence ID" value="XM_035487020.1"/>
</dbReference>
<protein>
    <submittedName>
        <fullName evidence="2">Uncharacterized protein</fullName>
    </submittedName>
</protein>
<reference evidence="3" key="1">
    <citation type="submission" date="2020-06" db="EMBL/GenBank/DDBJ databases">
        <title>A chromosome-scale genome assembly of Talaromyces rugulosus W13939.</title>
        <authorList>
            <person name="Wang B."/>
            <person name="Guo L."/>
            <person name="Ye K."/>
            <person name="Wang L."/>
        </authorList>
    </citation>
    <scope>NUCLEOTIDE SEQUENCE [LARGE SCALE GENOMIC DNA]</scope>
    <source>
        <strain evidence="3">W13939</strain>
    </source>
</reference>
<evidence type="ECO:0000313" key="3">
    <source>
        <dbReference type="Proteomes" id="UP000509510"/>
    </source>
</evidence>
<sequence length="272" mass="30179">MFETLPQHAQHPQPFQLFQQQSPHFHTPWMPASPSPLGSCNANIPRAAIFSSKMGGSGTNNQTATSTTTTTGKENHVEGNTQNIFSSSTSSSSSPRQSTFEQRFKSSSSSRPFARIFGSSSSEGGTAASARANKHRALFLNKVKQGRETSRFNARGESVMMMEHLSEQKDWRETMQRKADAIYQQYHLEEGEVSGDDDDVVDCEQYALEMQEQEMEALLENMPADNNNNSNSNGLTSPAKSVRSFCDDEDEELEELFDQLGGDYSQDMDMSG</sequence>